<sequence length="69" mass="8111">MTNRIYLALKYKDAQIIKHALQEYVKRLDVKNKTDIEEESVLLNNIEKEVSLFKMKNGIGQEKNECIDI</sequence>
<protein>
    <submittedName>
        <fullName evidence="1">Uncharacterized protein</fullName>
    </submittedName>
</protein>
<accession>A0A8S5MDQ4</accession>
<dbReference type="EMBL" id="BK014878">
    <property type="protein sequence ID" value="DAD80059.1"/>
    <property type="molecule type" value="Genomic_DNA"/>
</dbReference>
<organism evidence="1">
    <name type="scientific">Siphoviridae sp. cti6f5</name>
    <dbReference type="NCBI Taxonomy" id="2826430"/>
    <lineage>
        <taxon>Viruses</taxon>
        <taxon>Duplodnaviria</taxon>
        <taxon>Heunggongvirae</taxon>
        <taxon>Uroviricota</taxon>
        <taxon>Caudoviricetes</taxon>
    </lineage>
</organism>
<proteinExistence type="predicted"/>
<evidence type="ECO:0000313" key="1">
    <source>
        <dbReference type="EMBL" id="DAD80059.1"/>
    </source>
</evidence>
<name>A0A8S5MDQ4_9CAUD</name>
<reference evidence="1" key="1">
    <citation type="journal article" date="2021" name="Proc. Natl. Acad. Sci. U.S.A.">
        <title>A Catalog of Tens of Thousands of Viruses from Human Metagenomes Reveals Hidden Associations with Chronic Diseases.</title>
        <authorList>
            <person name="Tisza M.J."/>
            <person name="Buck C.B."/>
        </authorList>
    </citation>
    <scope>NUCLEOTIDE SEQUENCE</scope>
    <source>
        <strain evidence="1">Cti6f5</strain>
    </source>
</reference>